<dbReference type="SUPFAM" id="SSF51206">
    <property type="entry name" value="cAMP-binding domain-like"/>
    <property type="match status" value="3"/>
</dbReference>
<evidence type="ECO:0000256" key="19">
    <source>
        <dbReference type="ARBA" id="ARBA00048133"/>
    </source>
</evidence>
<dbReference type="Gene3D" id="3.40.1090.10">
    <property type="entry name" value="Cytosolic phospholipase A2 catalytic domain"/>
    <property type="match status" value="3"/>
</dbReference>
<dbReference type="PROSITE" id="PS01237">
    <property type="entry name" value="UPF0028"/>
    <property type="match status" value="1"/>
</dbReference>
<evidence type="ECO:0000313" key="27">
    <source>
        <dbReference type="Proteomes" id="UP000014500"/>
    </source>
</evidence>
<comment type="catalytic activity">
    <reaction evidence="18">
        <text>1-(9Z-octadecenoyl)-sn-glycero-3-phosphocholine + H2O = sn-glycerol 3-phosphocholine + (9Z)-octadecenoate + H(+)</text>
        <dbReference type="Rhea" id="RHEA:40807"/>
        <dbReference type="ChEBI" id="CHEBI:15377"/>
        <dbReference type="ChEBI" id="CHEBI:15378"/>
        <dbReference type="ChEBI" id="CHEBI:16870"/>
        <dbReference type="ChEBI" id="CHEBI:28610"/>
        <dbReference type="ChEBI" id="CHEBI:30823"/>
    </reaction>
    <physiologicalReaction direction="left-to-right" evidence="18">
        <dbReference type="Rhea" id="RHEA:40808"/>
    </physiologicalReaction>
</comment>
<dbReference type="EMBL" id="JH431659">
    <property type="status" value="NOT_ANNOTATED_CDS"/>
    <property type="molecule type" value="Genomic_DNA"/>
</dbReference>
<dbReference type="Pfam" id="PF00027">
    <property type="entry name" value="cNMP_binding"/>
    <property type="match status" value="3"/>
</dbReference>
<keyword evidence="13" id="KW-1133">Transmembrane helix</keyword>
<evidence type="ECO:0000256" key="5">
    <source>
        <dbReference type="ARBA" id="ARBA00013274"/>
    </source>
</evidence>
<evidence type="ECO:0000256" key="14">
    <source>
        <dbReference type="ARBA" id="ARBA00023098"/>
    </source>
</evidence>
<evidence type="ECO:0000256" key="23">
    <source>
        <dbReference type="SAM" id="MobiDB-lite"/>
    </source>
</evidence>
<dbReference type="PROSITE" id="PS51635">
    <property type="entry name" value="PNPLA"/>
    <property type="match status" value="1"/>
</dbReference>
<feature type="region of interest" description="Disordered" evidence="23">
    <location>
        <begin position="308"/>
        <end position="344"/>
    </location>
</feature>
<dbReference type="GO" id="GO:0016042">
    <property type="term" value="P:lipid catabolic process"/>
    <property type="evidence" value="ECO:0007669"/>
    <property type="project" value="UniProtKB-UniRule"/>
</dbReference>
<dbReference type="STRING" id="126957.T1IXP6"/>
<evidence type="ECO:0000256" key="6">
    <source>
        <dbReference type="ARBA" id="ARBA00019369"/>
    </source>
</evidence>
<evidence type="ECO:0000256" key="7">
    <source>
        <dbReference type="ARBA" id="ARBA00022553"/>
    </source>
</evidence>
<evidence type="ECO:0000256" key="11">
    <source>
        <dbReference type="ARBA" id="ARBA00022824"/>
    </source>
</evidence>
<evidence type="ECO:0000256" key="22">
    <source>
        <dbReference type="PROSITE-ProRule" id="PRU01161"/>
    </source>
</evidence>
<dbReference type="GO" id="GO:0005789">
    <property type="term" value="C:endoplasmic reticulum membrane"/>
    <property type="evidence" value="ECO:0007669"/>
    <property type="project" value="UniProtKB-SubCell"/>
</dbReference>
<feature type="active site" description="Proton acceptor" evidence="22">
    <location>
        <position position="1016"/>
    </location>
</feature>
<keyword evidence="10 22" id="KW-0378">Hydrolase</keyword>
<comment type="similarity">
    <text evidence="3">Belongs to the NTE family.</text>
</comment>
<dbReference type="CDD" id="cd00038">
    <property type="entry name" value="CAP_ED"/>
    <property type="match status" value="3"/>
</dbReference>
<evidence type="ECO:0000256" key="4">
    <source>
        <dbReference type="ARBA" id="ARBA00011476"/>
    </source>
</evidence>
<dbReference type="PROSITE" id="PS50042">
    <property type="entry name" value="CNMP_BINDING_3"/>
    <property type="match status" value="3"/>
</dbReference>
<dbReference type="GO" id="GO:0046470">
    <property type="term" value="P:phosphatidylcholine metabolic process"/>
    <property type="evidence" value="ECO:0007669"/>
    <property type="project" value="InterPro"/>
</dbReference>
<feature type="region of interest" description="Disordered" evidence="23">
    <location>
        <begin position="1231"/>
        <end position="1282"/>
    </location>
</feature>
<dbReference type="FunFam" id="2.60.120.10:FF:000010">
    <property type="entry name" value="neuropathy target esterase isoform X1"/>
    <property type="match status" value="1"/>
</dbReference>
<feature type="domain" description="Cyclic nucleotide-binding" evidence="24">
    <location>
        <begin position="442"/>
        <end position="510"/>
    </location>
</feature>
<name>T1IXP6_STRMM</name>
<keyword evidence="9" id="KW-0677">Repeat</keyword>
<dbReference type="GO" id="GO:0004622">
    <property type="term" value="F:phosphatidylcholine lysophospholipase activity"/>
    <property type="evidence" value="ECO:0007669"/>
    <property type="project" value="UniProtKB-EC"/>
</dbReference>
<evidence type="ECO:0000256" key="10">
    <source>
        <dbReference type="ARBA" id="ARBA00022801"/>
    </source>
</evidence>
<evidence type="ECO:0000256" key="9">
    <source>
        <dbReference type="ARBA" id="ARBA00022737"/>
    </source>
</evidence>
<dbReference type="EnsemblMetazoa" id="SMAR005988-RA">
    <property type="protein sequence ID" value="SMAR005988-PA"/>
    <property type="gene ID" value="SMAR005988"/>
</dbReference>
<evidence type="ECO:0000256" key="17">
    <source>
        <dbReference type="ARBA" id="ARBA00030862"/>
    </source>
</evidence>
<dbReference type="Gene3D" id="2.60.120.10">
    <property type="entry name" value="Jelly Rolls"/>
    <property type="match status" value="3"/>
</dbReference>
<feature type="short sequence motif" description="GXGXXG" evidence="22">
    <location>
        <begin position="867"/>
        <end position="872"/>
    </location>
</feature>
<comment type="catalytic activity">
    <reaction evidence="19">
        <text>1-hexadecanoyl-sn-glycero-3-phosphate + H2O = sn-glycerol 3-phosphate + hexadecanoate + H(+)</text>
        <dbReference type="Rhea" id="RHEA:49092"/>
        <dbReference type="ChEBI" id="CHEBI:7896"/>
        <dbReference type="ChEBI" id="CHEBI:15377"/>
        <dbReference type="ChEBI" id="CHEBI:15378"/>
        <dbReference type="ChEBI" id="CHEBI:57518"/>
        <dbReference type="ChEBI" id="CHEBI:57597"/>
    </reaction>
    <physiologicalReaction direction="left-to-right" evidence="19">
        <dbReference type="Rhea" id="RHEA:49093"/>
    </physiologicalReaction>
</comment>
<dbReference type="InterPro" id="IPR014710">
    <property type="entry name" value="RmlC-like_jellyroll"/>
</dbReference>
<keyword evidence="12 22" id="KW-0442">Lipid degradation</keyword>
<feature type="compositionally biased region" description="Acidic residues" evidence="23">
    <location>
        <begin position="1232"/>
        <end position="1244"/>
    </location>
</feature>
<feature type="short sequence motif" description="DGA/G" evidence="22">
    <location>
        <begin position="1016"/>
        <end position="1018"/>
    </location>
</feature>
<evidence type="ECO:0000256" key="1">
    <source>
        <dbReference type="ARBA" id="ARBA00004115"/>
    </source>
</evidence>
<dbReference type="PANTHER" id="PTHR14226">
    <property type="entry name" value="NEUROPATHY TARGET ESTERASE/SWISS CHEESE D.MELANOGASTER"/>
    <property type="match status" value="1"/>
</dbReference>
<organism evidence="26 27">
    <name type="scientific">Strigamia maritima</name>
    <name type="common">European centipede</name>
    <name type="synonym">Geophilus maritimus</name>
    <dbReference type="NCBI Taxonomy" id="126957"/>
    <lineage>
        <taxon>Eukaryota</taxon>
        <taxon>Metazoa</taxon>
        <taxon>Ecdysozoa</taxon>
        <taxon>Arthropoda</taxon>
        <taxon>Myriapoda</taxon>
        <taxon>Chilopoda</taxon>
        <taxon>Pleurostigmophora</taxon>
        <taxon>Geophilomorpha</taxon>
        <taxon>Linotaeniidae</taxon>
        <taxon>Strigamia</taxon>
    </lineage>
</organism>
<dbReference type="Pfam" id="PF24179">
    <property type="entry name" value="NTE_Ploop"/>
    <property type="match status" value="1"/>
</dbReference>
<evidence type="ECO:0000256" key="2">
    <source>
        <dbReference type="ARBA" id="ARBA00004643"/>
    </source>
</evidence>
<dbReference type="InterPro" id="IPR001423">
    <property type="entry name" value="LysoPLipase_patatin_CS"/>
</dbReference>
<dbReference type="FunFam" id="2.60.120.10:FF:000012">
    <property type="entry name" value="neuropathy target esterase isoform X2"/>
    <property type="match status" value="1"/>
</dbReference>
<dbReference type="InterPro" id="IPR050301">
    <property type="entry name" value="NTE"/>
</dbReference>
<feature type="domain" description="Cyclic nucleotide-binding" evidence="24">
    <location>
        <begin position="131"/>
        <end position="241"/>
    </location>
</feature>
<evidence type="ECO:0000256" key="8">
    <source>
        <dbReference type="ARBA" id="ARBA00022692"/>
    </source>
</evidence>
<feature type="domain" description="Cyclic nucleotide-binding" evidence="24">
    <location>
        <begin position="516"/>
        <end position="617"/>
    </location>
</feature>
<reference evidence="26" key="2">
    <citation type="submission" date="2015-02" db="UniProtKB">
        <authorList>
            <consortium name="EnsemblMetazoa"/>
        </authorList>
    </citation>
    <scope>IDENTIFICATION</scope>
</reference>
<keyword evidence="27" id="KW-1185">Reference proteome</keyword>
<dbReference type="InterPro" id="IPR018490">
    <property type="entry name" value="cNMP-bd_dom_sf"/>
</dbReference>
<sequence length="1282" mass="144683">MFVGIVLVVLILAFVIFRKLRKKVPNVKEFVGVGSTKPRFRKRDKVMFYGRKIIRKVRSISGQVRGGERRLKKRQIVLKFARRILRIRKDASPQSLQVKEPSLAYLEADYSDHAEQRLPPEVMYMLKSIRVFGNFEKPLFLELCKHLEQRFLSPGEYLFTVGQEDDSIYVVQSGKLAVSIVEQDGIELPLKQVTTGESVISLLTFVDVLTGQPSYFKTISAKAVEATIVVRLPLHAFRSVFERYQESLVRVVQIIMVRLQRVSFTALYHYLGLTTQLINPGCQAHRKASAPAIPLSPKASPNRAKEILKPSFGGASTDETTASTEPHTEPEESQSNTEMEPTTSTARNVRISLNENEFFKIAGSSKHAANELRKRKTRSVHDAPDRALLHEADDIDYMVIAQEGFTSQLGLDDSSMLNDRVELKDLQSGTYLVKQESLIDASLVYILTGSLLMSQRLIDKDEETQLYVAYAGELVGGLSILSGEPSYFTVRARQTSKVAVINKINFYAIMRERPQIVLHVATSIVQRLSSFVRQIDFALDWMNVEAGKSLYRQGDTADCTYIVLSGRLRSVITRVNGKKELVGEYGRGDLVGIVELLTETERSTSVMAVRDTELAKLPEGLLNAIKIKYPVVMYRLMHLLGHGILGSWQKSSLPLESRPSTSNFSTVAVVPVNDDVPLTPFTLELYHSANSIGQTLHLTSDLVRKMLGPSIFESVNEYRLSSWLGQQEDHHKIVLYQCDYDLSPWTKRCIRQADVILFIALADQPPSVGRYEKHLESFAVRTQKELVLLHKEEGKKPTNTVQWLNIRSWCSSHHHIRCPKRMFTRKSQAKIMEMYKKQFENPPNIHSDFCRLARFLTGTSIGLVLGGGGARGASHVGMIRAIQEAGIPIDMVGGVSIGAFMGGLWCNEQNLTTFTQKAREWSFKMTSVWRQILDLTYPSTAMFTGDGFNKLIQGVFGDVQIEDLWLPYFAITTDITSSCMRIHTHGSLWRYARASMSLSGYLPPLCDPEDGHLLLDGGYINNLPGSVWRYIRASMSICGLLPPLCDPEDGHLLVDGAYVDNLPADVMRNMGAHVILAIDVGSQDDTDLTNYGDKLSGWWLLMKRWNPWTTPVKVPNLPEIQSRLAYVSCVRQLEEVKRSDYCEYIRPPIDNFKTLQFGSFDEIRDVGYNYGKKFFCTWESEGTIPSLIKCERAVGKSTLQHQMSRSRDASFTDLAEMICRIKQPNKMPLFDEFSDEDYEDDDLKEEGYVSEPGASGMGDKEAMSPMRIRRTNSLSETELIED</sequence>
<keyword evidence="11" id="KW-0256">Endoplasmic reticulum</keyword>
<dbReference type="SMART" id="SM00100">
    <property type="entry name" value="cNMP"/>
    <property type="match status" value="3"/>
</dbReference>
<reference evidence="27" key="1">
    <citation type="submission" date="2011-05" db="EMBL/GenBank/DDBJ databases">
        <authorList>
            <person name="Richards S.R."/>
            <person name="Qu J."/>
            <person name="Jiang H."/>
            <person name="Jhangiani S.N."/>
            <person name="Agravi P."/>
            <person name="Goodspeed R."/>
            <person name="Gross S."/>
            <person name="Mandapat C."/>
            <person name="Jackson L."/>
            <person name="Mathew T."/>
            <person name="Pu L."/>
            <person name="Thornton R."/>
            <person name="Saada N."/>
            <person name="Wilczek-Boney K.B."/>
            <person name="Lee S."/>
            <person name="Kovar C."/>
            <person name="Wu Y."/>
            <person name="Scherer S.E."/>
            <person name="Worley K.C."/>
            <person name="Muzny D.M."/>
            <person name="Gibbs R."/>
        </authorList>
    </citation>
    <scope>NUCLEOTIDE SEQUENCE</scope>
    <source>
        <strain evidence="27">Brora</strain>
    </source>
</reference>
<keyword evidence="14 22" id="KW-0443">Lipid metabolism</keyword>
<comment type="subunit">
    <text evidence="4">Interacts with Pka-C3; interaction inhibits the catalytic function of Pka-C3 and the esterase activity of sws.</text>
</comment>
<evidence type="ECO:0000256" key="13">
    <source>
        <dbReference type="ARBA" id="ARBA00022989"/>
    </source>
</evidence>
<keyword evidence="8" id="KW-0812">Transmembrane</keyword>
<protein>
    <recommendedName>
        <fullName evidence="6">Neuropathy target esterase sws</fullName>
        <ecNumber evidence="5">3.1.1.5</ecNumber>
    </recommendedName>
    <alternativeName>
        <fullName evidence="17">Swiss cheese</fullName>
    </alternativeName>
</protein>
<dbReference type="InterPro" id="IPR000595">
    <property type="entry name" value="cNMP-bd_dom"/>
</dbReference>
<keyword evidence="7" id="KW-0597">Phosphoprotein</keyword>
<feature type="active site" description="Nucleophile" evidence="22">
    <location>
        <position position="896"/>
    </location>
</feature>
<dbReference type="EC" id="3.1.1.5" evidence="5"/>
<evidence type="ECO:0000256" key="3">
    <source>
        <dbReference type="ARBA" id="ARBA00006636"/>
    </source>
</evidence>
<keyword evidence="15" id="KW-0472">Membrane</keyword>
<dbReference type="Proteomes" id="UP000014500">
    <property type="component" value="Unassembled WGS sequence"/>
</dbReference>
<dbReference type="OMA" id="GQQEDRH"/>
<feature type="short sequence motif" description="GXSXG" evidence="22">
    <location>
        <begin position="894"/>
        <end position="898"/>
    </location>
</feature>
<evidence type="ECO:0000256" key="20">
    <source>
        <dbReference type="ARBA" id="ARBA00048454"/>
    </source>
</evidence>
<dbReference type="InterPro" id="IPR002641">
    <property type="entry name" value="PNPLA_dom"/>
</dbReference>
<evidence type="ECO:0000256" key="15">
    <source>
        <dbReference type="ARBA" id="ARBA00023136"/>
    </source>
</evidence>
<dbReference type="CDD" id="cd07225">
    <property type="entry name" value="Pat_PNPLA6_PNPLA7"/>
    <property type="match status" value="1"/>
</dbReference>
<comment type="subcellular location">
    <subcellularLocation>
        <location evidence="1">Endoplasmic reticulum membrane</location>
        <topology evidence="1">Single-pass type I membrane protein</topology>
    </subcellularLocation>
    <subcellularLocation>
        <location evidence="2">Endoplasmic reticulum membrane</location>
        <topology evidence="2">Single-pass type III membrane protein</topology>
    </subcellularLocation>
</comment>
<dbReference type="PhylomeDB" id="T1IXP6"/>
<accession>T1IXP6</accession>
<evidence type="ECO:0000259" key="24">
    <source>
        <dbReference type="PROSITE" id="PS50042"/>
    </source>
</evidence>
<evidence type="ECO:0000313" key="26">
    <source>
        <dbReference type="EnsemblMetazoa" id="SMAR005988-PA"/>
    </source>
</evidence>
<evidence type="ECO:0000256" key="21">
    <source>
        <dbReference type="ARBA" id="ARBA00048656"/>
    </source>
</evidence>
<evidence type="ECO:0000259" key="25">
    <source>
        <dbReference type="PROSITE" id="PS51635"/>
    </source>
</evidence>
<comment type="catalytic activity">
    <reaction evidence="21">
        <text>1-hexadecanoyl-sn-glycero-3-phosphocholine + H2O = sn-glycerol 3-phosphocholine + hexadecanoate + H(+)</text>
        <dbReference type="Rhea" id="RHEA:40435"/>
        <dbReference type="ChEBI" id="CHEBI:7896"/>
        <dbReference type="ChEBI" id="CHEBI:15377"/>
        <dbReference type="ChEBI" id="CHEBI:15378"/>
        <dbReference type="ChEBI" id="CHEBI:16870"/>
        <dbReference type="ChEBI" id="CHEBI:72998"/>
    </reaction>
    <physiologicalReaction direction="left-to-right" evidence="21">
        <dbReference type="Rhea" id="RHEA:40436"/>
    </physiologicalReaction>
</comment>
<dbReference type="FunFam" id="2.60.120.10:FF:000022">
    <property type="entry name" value="Patatin like phospholipase domain containing 7"/>
    <property type="match status" value="1"/>
</dbReference>
<evidence type="ECO:0000256" key="18">
    <source>
        <dbReference type="ARBA" id="ARBA00047314"/>
    </source>
</evidence>
<evidence type="ECO:0000256" key="16">
    <source>
        <dbReference type="ARBA" id="ARBA00025020"/>
    </source>
</evidence>
<dbReference type="Pfam" id="PF01734">
    <property type="entry name" value="Patatin"/>
    <property type="match status" value="1"/>
</dbReference>
<dbReference type="SUPFAM" id="SSF52151">
    <property type="entry name" value="FabD/lysophospholipase-like"/>
    <property type="match status" value="2"/>
</dbReference>
<comment type="function">
    <text evidence="16">Phospholipase B that deacylates intracellular phosphatidylcholine (PtdCho), generating glycerophosphocholine (GroPtdCho). This deacylation occurs at both sn-2 and sn-1 positions of PtdCho. Its specific chemical modification by certain organophosphorus (OP) compounds leads to distal axonopathy. Plays a role in the signaling mechanism between neurons and glia that regulates glia wrapping during development of the adult brain. Essential for membrane lipid homeostasis and cell survival in both neurons and glia of the adult brain.</text>
</comment>
<feature type="compositionally biased region" description="Polar residues" evidence="23">
    <location>
        <begin position="333"/>
        <end position="344"/>
    </location>
</feature>
<dbReference type="InterPro" id="IPR056556">
    <property type="entry name" value="NTE1_P-loop_dom"/>
</dbReference>
<proteinExistence type="inferred from homology"/>
<comment type="catalytic activity">
    <reaction evidence="20">
        <text>a 1-acyl-sn-glycero-3-phosphocholine + H2O = sn-glycerol 3-phosphocholine + a fatty acid + H(+)</text>
        <dbReference type="Rhea" id="RHEA:15177"/>
        <dbReference type="ChEBI" id="CHEBI:15377"/>
        <dbReference type="ChEBI" id="CHEBI:15378"/>
        <dbReference type="ChEBI" id="CHEBI:16870"/>
        <dbReference type="ChEBI" id="CHEBI:28868"/>
        <dbReference type="ChEBI" id="CHEBI:58168"/>
        <dbReference type="EC" id="3.1.1.5"/>
    </reaction>
    <physiologicalReaction direction="left-to-right" evidence="20">
        <dbReference type="Rhea" id="RHEA:15178"/>
    </physiologicalReaction>
</comment>
<dbReference type="HOGENOM" id="CLU_000960_1_0_1"/>
<dbReference type="InterPro" id="IPR016035">
    <property type="entry name" value="Acyl_Trfase/lysoPLipase"/>
</dbReference>
<evidence type="ECO:0000256" key="12">
    <source>
        <dbReference type="ARBA" id="ARBA00022963"/>
    </source>
</evidence>
<dbReference type="PANTHER" id="PTHR14226:SF29">
    <property type="entry name" value="NEUROPATHY TARGET ESTERASE SWS"/>
    <property type="match status" value="1"/>
</dbReference>
<feature type="domain" description="PNPLA" evidence="25">
    <location>
        <begin position="863"/>
        <end position="1029"/>
    </location>
</feature>
<dbReference type="eggNOG" id="KOG2968">
    <property type="taxonomic scope" value="Eukaryota"/>
</dbReference>
<dbReference type="FunFam" id="3.40.1090.10:FF:000022">
    <property type="entry name" value="Neuropathy target esterase sws"/>
    <property type="match status" value="1"/>
</dbReference>